<feature type="compositionally biased region" description="Polar residues" evidence="1">
    <location>
        <begin position="10"/>
        <end position="24"/>
    </location>
</feature>
<comment type="caution">
    <text evidence="2">The sequence shown here is derived from an EMBL/GenBank/DDBJ whole genome shotgun (WGS) entry which is preliminary data.</text>
</comment>
<feature type="region of interest" description="Disordered" evidence="1">
    <location>
        <begin position="10"/>
        <end position="50"/>
    </location>
</feature>
<keyword evidence="3" id="KW-1185">Reference proteome</keyword>
<protein>
    <submittedName>
        <fullName evidence="2">Uncharacterized protein</fullName>
    </submittedName>
</protein>
<evidence type="ECO:0000313" key="3">
    <source>
        <dbReference type="Proteomes" id="UP000248616"/>
    </source>
</evidence>
<evidence type="ECO:0000256" key="1">
    <source>
        <dbReference type="SAM" id="MobiDB-lite"/>
    </source>
</evidence>
<reference evidence="3" key="1">
    <citation type="submission" date="2017-03" db="EMBL/GenBank/DDBJ databases">
        <authorList>
            <person name="Safronova V.I."/>
            <person name="Sazanova A.L."/>
            <person name="Chirak E.R."/>
        </authorList>
    </citation>
    <scope>NUCLEOTIDE SEQUENCE [LARGE SCALE GENOMIC DNA]</scope>
    <source>
        <strain evidence="3">Ach-343</strain>
    </source>
</reference>
<evidence type="ECO:0000313" key="2">
    <source>
        <dbReference type="EMBL" id="PZV37210.1"/>
    </source>
</evidence>
<dbReference type="EMBL" id="MZXV01000034">
    <property type="protein sequence ID" value="PZV37210.1"/>
    <property type="molecule type" value="Genomic_DNA"/>
</dbReference>
<gene>
    <name evidence="2" type="ORF">B5V02_17830</name>
</gene>
<proteinExistence type="predicted"/>
<sequence>MCLWLVACDSNTEPMKTNTDTIRTNPRLGQDTRPKSTTGGGQPVTAPESK</sequence>
<accession>A0A2W7C271</accession>
<organism evidence="2 3">
    <name type="scientific">Mesorhizobium kowhaii</name>
    <dbReference type="NCBI Taxonomy" id="1300272"/>
    <lineage>
        <taxon>Bacteria</taxon>
        <taxon>Pseudomonadati</taxon>
        <taxon>Pseudomonadota</taxon>
        <taxon>Alphaproteobacteria</taxon>
        <taxon>Hyphomicrobiales</taxon>
        <taxon>Phyllobacteriaceae</taxon>
        <taxon>Mesorhizobium</taxon>
    </lineage>
</organism>
<dbReference type="AlphaFoldDB" id="A0A2W7C271"/>
<name>A0A2W7C271_9HYPH</name>
<dbReference type="Proteomes" id="UP000248616">
    <property type="component" value="Unassembled WGS sequence"/>
</dbReference>